<dbReference type="Proteomes" id="UP000299102">
    <property type="component" value="Unassembled WGS sequence"/>
</dbReference>
<protein>
    <submittedName>
        <fullName evidence="1">Uncharacterized protein</fullName>
    </submittedName>
</protein>
<evidence type="ECO:0000313" key="1">
    <source>
        <dbReference type="EMBL" id="GBP78964.1"/>
    </source>
</evidence>
<dbReference type="OrthoDB" id="411823at2759"/>
<name>A0A4C1YVX1_EUMVA</name>
<comment type="caution">
    <text evidence="1">The sequence shown here is derived from an EMBL/GenBank/DDBJ whole genome shotgun (WGS) entry which is preliminary data.</text>
</comment>
<dbReference type="AlphaFoldDB" id="A0A4C1YVX1"/>
<proteinExistence type="predicted"/>
<accession>A0A4C1YVX1</accession>
<dbReference type="EMBL" id="BGZK01001394">
    <property type="protein sequence ID" value="GBP78964.1"/>
    <property type="molecule type" value="Genomic_DNA"/>
</dbReference>
<organism evidence="1 2">
    <name type="scientific">Eumeta variegata</name>
    <name type="common">Bagworm moth</name>
    <name type="synonym">Eumeta japonica</name>
    <dbReference type="NCBI Taxonomy" id="151549"/>
    <lineage>
        <taxon>Eukaryota</taxon>
        <taxon>Metazoa</taxon>
        <taxon>Ecdysozoa</taxon>
        <taxon>Arthropoda</taxon>
        <taxon>Hexapoda</taxon>
        <taxon>Insecta</taxon>
        <taxon>Pterygota</taxon>
        <taxon>Neoptera</taxon>
        <taxon>Endopterygota</taxon>
        <taxon>Lepidoptera</taxon>
        <taxon>Glossata</taxon>
        <taxon>Ditrysia</taxon>
        <taxon>Tineoidea</taxon>
        <taxon>Psychidae</taxon>
        <taxon>Oiketicinae</taxon>
        <taxon>Eumeta</taxon>
    </lineage>
</organism>
<reference evidence="1 2" key="1">
    <citation type="journal article" date="2019" name="Commun. Biol.">
        <title>The bagworm genome reveals a unique fibroin gene that provides high tensile strength.</title>
        <authorList>
            <person name="Kono N."/>
            <person name="Nakamura H."/>
            <person name="Ohtoshi R."/>
            <person name="Tomita M."/>
            <person name="Numata K."/>
            <person name="Arakawa K."/>
        </authorList>
    </citation>
    <scope>NUCLEOTIDE SEQUENCE [LARGE SCALE GENOMIC DNA]</scope>
</reference>
<keyword evidence="2" id="KW-1185">Reference proteome</keyword>
<sequence>MTSQLALTLRGHGGFEHYLFRLKLKDSRFCACYLAKIQNVLYVVEKCHMFLRERPTSSVLTAPVLNENGEWTLGKSIVMV</sequence>
<gene>
    <name evidence="1" type="ORF">EVAR_57841_1</name>
</gene>
<evidence type="ECO:0000313" key="2">
    <source>
        <dbReference type="Proteomes" id="UP000299102"/>
    </source>
</evidence>